<evidence type="ECO:0000313" key="3">
    <source>
        <dbReference type="Proteomes" id="UP000184330"/>
    </source>
</evidence>
<keyword evidence="3" id="KW-1185">Reference proteome</keyword>
<keyword evidence="1" id="KW-0732">Signal</keyword>
<feature type="chain" id="PRO_5013290231" description="Antigenic cell wall galactomannoprotein" evidence="1">
    <location>
        <begin position="21"/>
        <end position="176"/>
    </location>
</feature>
<dbReference type="PANTHER" id="PTHR38123:SF4">
    <property type="entry name" value="CELL WALL GALACTOMANNOPROTEIN, PUTATIVE (AFU_ORTHOLOGUE AFUA_4G00870)-RELATED"/>
    <property type="match status" value="1"/>
</dbReference>
<name>A0A1L7XR23_9HELO</name>
<dbReference type="Gene3D" id="1.20.1280.140">
    <property type="match status" value="1"/>
</dbReference>
<dbReference type="Proteomes" id="UP000184330">
    <property type="component" value="Unassembled WGS sequence"/>
</dbReference>
<dbReference type="OrthoDB" id="2422134at2759"/>
<gene>
    <name evidence="2" type="ORF">PAC_17354</name>
</gene>
<dbReference type="InterPro" id="IPR021054">
    <property type="entry name" value="Cell_wall_mannoprotein_1"/>
</dbReference>
<dbReference type="AlphaFoldDB" id="A0A1L7XR23"/>
<dbReference type="GO" id="GO:0005576">
    <property type="term" value="C:extracellular region"/>
    <property type="evidence" value="ECO:0007669"/>
    <property type="project" value="TreeGrafter"/>
</dbReference>
<sequence>MRFSTLPAALLACAATRVLADGAAIVSAIDTISSATTTLNNTITAFPSNPLLALGDVLPLLTDSTALLNDINAATKTAQSSANLTTAEAFNVAIATLSLQSTVESVLDNIVSAKSKFDKLLIVSPVVLLNLKLEKQATDKFAAAVVSKVPAALQSTAESLITPIDNAFTAAIDDYE</sequence>
<dbReference type="EMBL" id="FJOG01000044">
    <property type="protein sequence ID" value="CZR67455.1"/>
    <property type="molecule type" value="Genomic_DNA"/>
</dbReference>
<feature type="signal peptide" evidence="1">
    <location>
        <begin position="1"/>
        <end position="20"/>
    </location>
</feature>
<evidence type="ECO:0000256" key="1">
    <source>
        <dbReference type="SAM" id="SignalP"/>
    </source>
</evidence>
<evidence type="ECO:0008006" key="4">
    <source>
        <dbReference type="Google" id="ProtNLM"/>
    </source>
</evidence>
<evidence type="ECO:0000313" key="2">
    <source>
        <dbReference type="EMBL" id="CZR67455.1"/>
    </source>
</evidence>
<accession>A0A1L7XR23</accession>
<dbReference type="Pfam" id="PF12296">
    <property type="entry name" value="HsbA"/>
    <property type="match status" value="1"/>
</dbReference>
<protein>
    <recommendedName>
        <fullName evidence="4">Antigenic cell wall galactomannoprotein</fullName>
    </recommendedName>
</protein>
<reference evidence="2 3" key="1">
    <citation type="submission" date="2016-03" db="EMBL/GenBank/DDBJ databases">
        <authorList>
            <person name="Ploux O."/>
        </authorList>
    </citation>
    <scope>NUCLEOTIDE SEQUENCE [LARGE SCALE GENOMIC DNA]</scope>
    <source>
        <strain evidence="2 3">UAMH 11012</strain>
    </source>
</reference>
<proteinExistence type="predicted"/>
<organism evidence="2 3">
    <name type="scientific">Phialocephala subalpina</name>
    <dbReference type="NCBI Taxonomy" id="576137"/>
    <lineage>
        <taxon>Eukaryota</taxon>
        <taxon>Fungi</taxon>
        <taxon>Dikarya</taxon>
        <taxon>Ascomycota</taxon>
        <taxon>Pezizomycotina</taxon>
        <taxon>Leotiomycetes</taxon>
        <taxon>Helotiales</taxon>
        <taxon>Mollisiaceae</taxon>
        <taxon>Phialocephala</taxon>
        <taxon>Phialocephala fortinii species complex</taxon>
    </lineage>
</organism>
<dbReference type="PANTHER" id="PTHR38123">
    <property type="entry name" value="CELL WALL SERINE-THREONINE-RICH GALACTOMANNOPROTEIN MP1 (AFU_ORTHOLOGUE AFUA_4G03240)"/>
    <property type="match status" value="1"/>
</dbReference>